<dbReference type="CDD" id="cd03017">
    <property type="entry name" value="PRX_BCP"/>
    <property type="match status" value="1"/>
</dbReference>
<dbReference type="GO" id="GO:0045454">
    <property type="term" value="P:cell redox homeostasis"/>
    <property type="evidence" value="ECO:0007669"/>
    <property type="project" value="TreeGrafter"/>
</dbReference>
<dbReference type="EC" id="1.11.1.15" evidence="7"/>
<dbReference type="PROSITE" id="PS51352">
    <property type="entry name" value="THIOREDOXIN_2"/>
    <property type="match status" value="1"/>
</dbReference>
<keyword evidence="2" id="KW-0049">Antioxidant</keyword>
<accession>A0A1J5R4E1</accession>
<feature type="domain" description="Thioredoxin" evidence="6">
    <location>
        <begin position="23"/>
        <end position="187"/>
    </location>
</feature>
<dbReference type="GO" id="GO:0034599">
    <property type="term" value="P:cellular response to oxidative stress"/>
    <property type="evidence" value="ECO:0007669"/>
    <property type="project" value="TreeGrafter"/>
</dbReference>
<organism evidence="7">
    <name type="scientific">mine drainage metagenome</name>
    <dbReference type="NCBI Taxonomy" id="410659"/>
    <lineage>
        <taxon>unclassified sequences</taxon>
        <taxon>metagenomes</taxon>
        <taxon>ecological metagenomes</taxon>
    </lineage>
</organism>
<dbReference type="SUPFAM" id="SSF52833">
    <property type="entry name" value="Thioredoxin-like"/>
    <property type="match status" value="1"/>
</dbReference>
<dbReference type="PANTHER" id="PTHR42801">
    <property type="entry name" value="THIOREDOXIN-DEPENDENT PEROXIDE REDUCTASE"/>
    <property type="match status" value="1"/>
</dbReference>
<dbReference type="InterPro" id="IPR013740">
    <property type="entry name" value="Redoxin"/>
</dbReference>
<sequence length="196" mass="21618">MSTNLSQLPKDLPAPVDDGAASHLAGSLFPNLALNSTDGVSVNLAGLSGRWVIYIYPMTGRPDVPLPEGWDGIPGARGCTPQSCGFRDHYAELKMLNTGVFGLSAQTTEYQREARDRLHLPFQLLSDSTLRLKSTMRLPTFTVAGMELFKRLTLITRDGLIEKFFYPIFPPDQNADEVLLWLRKNAQPGSQPDAAR</sequence>
<evidence type="ECO:0000256" key="1">
    <source>
        <dbReference type="ARBA" id="ARBA00022559"/>
    </source>
</evidence>
<keyword evidence="5" id="KW-0676">Redox-active center</keyword>
<dbReference type="Pfam" id="PF08534">
    <property type="entry name" value="Redoxin"/>
    <property type="match status" value="1"/>
</dbReference>
<evidence type="ECO:0000259" key="6">
    <source>
        <dbReference type="PROSITE" id="PS51352"/>
    </source>
</evidence>
<dbReference type="InterPro" id="IPR050924">
    <property type="entry name" value="Peroxiredoxin_BCP/PrxQ"/>
</dbReference>
<gene>
    <name evidence="7" type="primary">bcp_23</name>
    <name evidence="7" type="ORF">GALL_273340</name>
</gene>
<protein>
    <submittedName>
        <fullName evidence="7">Putative peroxiredoxin bcp</fullName>
        <ecNumber evidence="7">1.11.1.15</ecNumber>
    </submittedName>
</protein>
<dbReference type="PANTHER" id="PTHR42801:SF21">
    <property type="entry name" value="BCPB PROTEIN"/>
    <property type="match status" value="1"/>
</dbReference>
<evidence type="ECO:0000256" key="5">
    <source>
        <dbReference type="ARBA" id="ARBA00023284"/>
    </source>
</evidence>
<dbReference type="GO" id="GO:0008379">
    <property type="term" value="F:thioredoxin peroxidase activity"/>
    <property type="evidence" value="ECO:0007669"/>
    <property type="project" value="TreeGrafter"/>
</dbReference>
<keyword evidence="1 7" id="KW-0575">Peroxidase</keyword>
<evidence type="ECO:0000256" key="4">
    <source>
        <dbReference type="ARBA" id="ARBA00023157"/>
    </source>
</evidence>
<evidence type="ECO:0000313" key="7">
    <source>
        <dbReference type="EMBL" id="OIQ90793.1"/>
    </source>
</evidence>
<evidence type="ECO:0000256" key="3">
    <source>
        <dbReference type="ARBA" id="ARBA00023002"/>
    </source>
</evidence>
<proteinExistence type="predicted"/>
<dbReference type="InterPro" id="IPR013766">
    <property type="entry name" value="Thioredoxin_domain"/>
</dbReference>
<name>A0A1J5R4E1_9ZZZZ</name>
<evidence type="ECO:0000256" key="2">
    <source>
        <dbReference type="ARBA" id="ARBA00022862"/>
    </source>
</evidence>
<dbReference type="EMBL" id="MLJW01000280">
    <property type="protein sequence ID" value="OIQ90793.1"/>
    <property type="molecule type" value="Genomic_DNA"/>
</dbReference>
<keyword evidence="4" id="KW-1015">Disulfide bond</keyword>
<dbReference type="InterPro" id="IPR036249">
    <property type="entry name" value="Thioredoxin-like_sf"/>
</dbReference>
<keyword evidence="3 7" id="KW-0560">Oxidoreductase</keyword>
<dbReference type="AlphaFoldDB" id="A0A1J5R4E1"/>
<dbReference type="Gene3D" id="3.40.30.10">
    <property type="entry name" value="Glutaredoxin"/>
    <property type="match status" value="1"/>
</dbReference>
<reference evidence="7" key="1">
    <citation type="submission" date="2016-10" db="EMBL/GenBank/DDBJ databases">
        <title>Sequence of Gallionella enrichment culture.</title>
        <authorList>
            <person name="Poehlein A."/>
            <person name="Muehling M."/>
            <person name="Daniel R."/>
        </authorList>
    </citation>
    <scope>NUCLEOTIDE SEQUENCE</scope>
</reference>
<dbReference type="GO" id="GO:0005737">
    <property type="term" value="C:cytoplasm"/>
    <property type="evidence" value="ECO:0007669"/>
    <property type="project" value="TreeGrafter"/>
</dbReference>
<comment type="caution">
    <text evidence="7">The sequence shown here is derived from an EMBL/GenBank/DDBJ whole genome shotgun (WGS) entry which is preliminary data.</text>
</comment>